<gene>
    <name evidence="4" type="ORF">H103_03391</name>
</gene>
<keyword evidence="2" id="KW-1133">Transmembrane helix</keyword>
<feature type="region of interest" description="Disordered" evidence="1">
    <location>
        <begin position="1"/>
        <end position="62"/>
    </location>
</feature>
<feature type="transmembrane region" description="Helical" evidence="2">
    <location>
        <begin position="239"/>
        <end position="265"/>
    </location>
</feature>
<feature type="region of interest" description="Disordered" evidence="1">
    <location>
        <begin position="74"/>
        <end position="97"/>
    </location>
</feature>
<dbReference type="EMBL" id="KK207805">
    <property type="protein sequence ID" value="EZF53727.1"/>
    <property type="molecule type" value="Genomic_DNA"/>
</dbReference>
<dbReference type="Proteomes" id="UP000023758">
    <property type="component" value="Unassembled WGS sequence"/>
</dbReference>
<feature type="transmembrane region" description="Helical" evidence="2">
    <location>
        <begin position="136"/>
        <end position="155"/>
    </location>
</feature>
<dbReference type="Pfam" id="PF24841">
    <property type="entry name" value="DUF7719"/>
    <property type="match status" value="1"/>
</dbReference>
<feature type="domain" description="DUF7719" evidence="3">
    <location>
        <begin position="203"/>
        <end position="269"/>
    </location>
</feature>
<dbReference type="PANTHER" id="PTHR37846">
    <property type="entry name" value="YALI0B21296P"/>
    <property type="match status" value="1"/>
</dbReference>
<reference evidence="4" key="1">
    <citation type="submission" date="2014-02" db="EMBL/GenBank/DDBJ databases">
        <title>The Genome Sequence of Trichophyton rubrum (morphotype fischeri) CBS 288.86.</title>
        <authorList>
            <consortium name="The Broad Institute Genomics Platform"/>
            <person name="Cuomo C.A."/>
            <person name="White T.C."/>
            <person name="Graser Y."/>
            <person name="Martinez-Rossi N."/>
            <person name="Heitman J."/>
            <person name="Young S.K."/>
            <person name="Zeng Q."/>
            <person name="Gargeya S."/>
            <person name="Abouelleil A."/>
            <person name="Alvarado L."/>
            <person name="Chapman S.B."/>
            <person name="Gainer-Dewar J."/>
            <person name="Goldberg J."/>
            <person name="Griggs A."/>
            <person name="Gujja S."/>
            <person name="Hansen M."/>
            <person name="Howarth C."/>
            <person name="Imamovic A."/>
            <person name="Larimer J."/>
            <person name="Martinez D."/>
            <person name="Murphy C."/>
            <person name="Pearson M.D."/>
            <person name="Persinoti G."/>
            <person name="Poon T."/>
            <person name="Priest M."/>
            <person name="Roberts A.D."/>
            <person name="Saif S."/>
            <person name="Shea T.D."/>
            <person name="Sykes S.N."/>
            <person name="Wortman J."/>
            <person name="Nusbaum C."/>
            <person name="Birren B."/>
        </authorList>
    </citation>
    <scope>NUCLEOTIDE SEQUENCE [LARGE SCALE GENOMIC DNA]</scope>
    <source>
        <strain evidence="4">CBS 288.86</strain>
    </source>
</reference>
<dbReference type="AlphaFoldDB" id="A0A022W5W1"/>
<accession>A0A022W5W1</accession>
<dbReference type="InterPro" id="IPR056136">
    <property type="entry name" value="DUF7719"/>
</dbReference>
<organism evidence="4">
    <name type="scientific">Trichophyton rubrum CBS 288.86</name>
    <dbReference type="NCBI Taxonomy" id="1215330"/>
    <lineage>
        <taxon>Eukaryota</taxon>
        <taxon>Fungi</taxon>
        <taxon>Dikarya</taxon>
        <taxon>Ascomycota</taxon>
        <taxon>Pezizomycotina</taxon>
        <taxon>Eurotiomycetes</taxon>
        <taxon>Eurotiomycetidae</taxon>
        <taxon>Onygenales</taxon>
        <taxon>Arthrodermataceae</taxon>
        <taxon>Trichophyton</taxon>
    </lineage>
</organism>
<name>A0A022W5W1_TRIRU</name>
<feature type="compositionally biased region" description="Polar residues" evidence="1">
    <location>
        <begin position="45"/>
        <end position="58"/>
    </location>
</feature>
<evidence type="ECO:0000256" key="2">
    <source>
        <dbReference type="SAM" id="Phobius"/>
    </source>
</evidence>
<evidence type="ECO:0000256" key="1">
    <source>
        <dbReference type="SAM" id="MobiDB-lite"/>
    </source>
</evidence>
<dbReference type="PANTHER" id="PTHR37846:SF1">
    <property type="entry name" value="DEACETYLASE-LIKE PROTEIN"/>
    <property type="match status" value="1"/>
</dbReference>
<proteinExistence type="predicted"/>
<keyword evidence="2" id="KW-0812">Transmembrane</keyword>
<sequence>MATRRQNKKPSDGPSIPLAAVDNNKKASPGHKTLYEIAAERQAELLTSQHRQTSSNDGKTPPKMQYVHMNADGEIVHSPLPDTPETAPAKAESENSESLPPLADTIFLSLSLSCIHFTLSFLAAHQFAQEIEFDRIIFETLVVAFPVMTLLIHFVHGHMVTFPKISLLSLYPKSGKKTANETSGQLATRKSLILALFPPTAHNIIFLTFSVFLGSRLIAMANEASYYAAMKKTPALGTLWVWAVVEMTAGFSVLGLAVPVVWAVWLKGHSLW</sequence>
<protein>
    <recommendedName>
        <fullName evidence="3">DUF7719 domain-containing protein</fullName>
    </recommendedName>
</protein>
<dbReference type="HOGENOM" id="CLU_074873_0_0_1"/>
<keyword evidence="2" id="KW-0472">Membrane</keyword>
<evidence type="ECO:0000313" key="4">
    <source>
        <dbReference type="EMBL" id="EZF53727.1"/>
    </source>
</evidence>
<feature type="transmembrane region" description="Helical" evidence="2">
    <location>
        <begin position="200"/>
        <end position="219"/>
    </location>
</feature>
<evidence type="ECO:0000259" key="3">
    <source>
        <dbReference type="Pfam" id="PF24841"/>
    </source>
</evidence>
<dbReference type="OrthoDB" id="5597489at2759"/>